<comment type="caution">
    <text evidence="1">The sequence shown here is derived from an EMBL/GenBank/DDBJ whole genome shotgun (WGS) entry which is preliminary data.</text>
</comment>
<sequence>MAPVKEEWFIVPDGVLQKETMNFSPTQAIRDAKVLETLLIQVNNAILQHNAQVQAGTKTPKVTYTPVEWDKIARCFKLAVRDGAAEYIKLHELQKDGWQYFAVVLLYTFAEMMLGDLAFRPAAEDIFFAVKIVNINANLKSITKEAHKVKTAYFRAGNQHPEPSAELLGYLQGAYADLKAVADITFKAIVDHPFDHHRVFYSKFLYNLLTTPWYNPSQWNSILGGADPFSKNLTLENYVPNAWGDDNKYYASY</sequence>
<dbReference type="Proteomes" id="UP000283269">
    <property type="component" value="Unassembled WGS sequence"/>
</dbReference>
<proteinExistence type="predicted"/>
<name>A0A409XLH3_PSICY</name>
<dbReference type="InParanoid" id="A0A409XLH3"/>
<dbReference type="AlphaFoldDB" id="A0A409XLH3"/>
<reference evidence="1 2" key="1">
    <citation type="journal article" date="2018" name="Evol. Lett.">
        <title>Horizontal gene cluster transfer increased hallucinogenic mushroom diversity.</title>
        <authorList>
            <person name="Reynolds H.T."/>
            <person name="Vijayakumar V."/>
            <person name="Gluck-Thaler E."/>
            <person name="Korotkin H.B."/>
            <person name="Matheny P.B."/>
            <person name="Slot J.C."/>
        </authorList>
    </citation>
    <scope>NUCLEOTIDE SEQUENCE [LARGE SCALE GENOMIC DNA]</scope>
    <source>
        <strain evidence="1 2">2631</strain>
    </source>
</reference>
<protein>
    <submittedName>
        <fullName evidence="1">Uncharacterized protein</fullName>
    </submittedName>
</protein>
<evidence type="ECO:0000313" key="1">
    <source>
        <dbReference type="EMBL" id="PPQ91556.1"/>
    </source>
</evidence>
<gene>
    <name evidence="1" type="ORF">CVT25_008675</name>
</gene>
<accession>A0A409XLH3</accession>
<organism evidence="1 2">
    <name type="scientific">Psilocybe cyanescens</name>
    <dbReference type="NCBI Taxonomy" id="93625"/>
    <lineage>
        <taxon>Eukaryota</taxon>
        <taxon>Fungi</taxon>
        <taxon>Dikarya</taxon>
        <taxon>Basidiomycota</taxon>
        <taxon>Agaricomycotina</taxon>
        <taxon>Agaricomycetes</taxon>
        <taxon>Agaricomycetidae</taxon>
        <taxon>Agaricales</taxon>
        <taxon>Agaricineae</taxon>
        <taxon>Strophariaceae</taxon>
        <taxon>Psilocybe</taxon>
    </lineage>
</organism>
<dbReference type="EMBL" id="NHYD01001315">
    <property type="protein sequence ID" value="PPQ91556.1"/>
    <property type="molecule type" value="Genomic_DNA"/>
</dbReference>
<evidence type="ECO:0000313" key="2">
    <source>
        <dbReference type="Proteomes" id="UP000283269"/>
    </source>
</evidence>
<dbReference type="OrthoDB" id="3107823at2759"/>
<keyword evidence="2" id="KW-1185">Reference proteome</keyword>